<dbReference type="EMBL" id="JACHDN010000001">
    <property type="protein sequence ID" value="MBB5474744.1"/>
    <property type="molecule type" value="Genomic_DNA"/>
</dbReference>
<dbReference type="Proteomes" id="UP000564629">
    <property type="component" value="Unassembled WGS sequence"/>
</dbReference>
<reference evidence="2 4" key="2">
    <citation type="submission" date="2020-08" db="EMBL/GenBank/DDBJ databases">
        <title>Sequencing the genomes of 1000 actinobacteria strains.</title>
        <authorList>
            <person name="Klenk H.-P."/>
        </authorList>
    </citation>
    <scope>NUCLEOTIDE SEQUENCE [LARGE SCALE GENOMIC DNA]</scope>
    <source>
        <strain evidence="2 4">DSM 9581</strain>
    </source>
</reference>
<comment type="caution">
    <text evidence="1">The sequence shown here is derived from an EMBL/GenBank/DDBJ whole genome shotgun (WGS) entry which is preliminary data.</text>
</comment>
<gene>
    <name evidence="1" type="ORF">CHO01_29070</name>
    <name evidence="2" type="ORF">HNR08_003480</name>
</gene>
<dbReference type="AlphaFoldDB" id="A0A511FEY4"/>
<dbReference type="OrthoDB" id="8456019at2"/>
<organism evidence="1 3">
    <name type="scientific">Cellulomonas hominis</name>
    <dbReference type="NCBI Taxonomy" id="156981"/>
    <lineage>
        <taxon>Bacteria</taxon>
        <taxon>Bacillati</taxon>
        <taxon>Actinomycetota</taxon>
        <taxon>Actinomycetes</taxon>
        <taxon>Micrococcales</taxon>
        <taxon>Cellulomonadaceae</taxon>
        <taxon>Cellulomonas</taxon>
    </lineage>
</organism>
<sequence>MPTPTRTRLTIRGVVRALRNDGAMGFTFRRCTGHWPWEADIVRLRTALHRTAALRDGWWGPGSLATEPAAAGVAGRLVELADRRLGASLASFMLGPSSGSAGGIVIESIVGDLCLTLDIDAAGQQGYFVADDRSTDALAEGLAPLEPNDVLAFWRTGTIPASAVRPADLE</sequence>
<evidence type="ECO:0000313" key="3">
    <source>
        <dbReference type="Proteomes" id="UP000321723"/>
    </source>
</evidence>
<dbReference type="Proteomes" id="UP000321723">
    <property type="component" value="Unassembled WGS sequence"/>
</dbReference>
<name>A0A511FEY4_9CELL</name>
<proteinExistence type="predicted"/>
<evidence type="ECO:0000313" key="1">
    <source>
        <dbReference type="EMBL" id="GEL47791.1"/>
    </source>
</evidence>
<protein>
    <submittedName>
        <fullName evidence="1">Uncharacterized protein</fullName>
    </submittedName>
</protein>
<evidence type="ECO:0000313" key="4">
    <source>
        <dbReference type="Proteomes" id="UP000564629"/>
    </source>
</evidence>
<dbReference type="RefSeq" id="WP_146839207.1">
    <property type="nucleotide sequence ID" value="NZ_BJVQ01000048.1"/>
</dbReference>
<dbReference type="EMBL" id="BJVQ01000048">
    <property type="protein sequence ID" value="GEL47791.1"/>
    <property type="molecule type" value="Genomic_DNA"/>
</dbReference>
<keyword evidence="3" id="KW-1185">Reference proteome</keyword>
<accession>A0A511FEY4</accession>
<reference evidence="1 3" key="1">
    <citation type="submission" date="2019-07" db="EMBL/GenBank/DDBJ databases">
        <title>Whole genome shotgun sequence of Cellulomonas hominis NBRC 16055.</title>
        <authorList>
            <person name="Hosoyama A."/>
            <person name="Uohara A."/>
            <person name="Ohji S."/>
            <person name="Ichikawa N."/>
        </authorList>
    </citation>
    <scope>NUCLEOTIDE SEQUENCE [LARGE SCALE GENOMIC DNA]</scope>
    <source>
        <strain evidence="1 3">NBRC 16055</strain>
    </source>
</reference>
<evidence type="ECO:0000313" key="2">
    <source>
        <dbReference type="EMBL" id="MBB5474744.1"/>
    </source>
</evidence>